<dbReference type="SUPFAM" id="SSF55785">
    <property type="entry name" value="PYP-like sensor domain (PAS domain)"/>
    <property type="match status" value="1"/>
</dbReference>
<evidence type="ECO:0000256" key="1">
    <source>
        <dbReference type="ARBA" id="ARBA00000085"/>
    </source>
</evidence>
<dbReference type="PROSITE" id="PS50113">
    <property type="entry name" value="PAC"/>
    <property type="match status" value="1"/>
</dbReference>
<keyword evidence="3" id="KW-0597">Phosphoprotein</keyword>
<sequence length="362" mass="39668">MEQAEARRLAGSEQAEFGRGAAFAAAMREARMPMIVTDPRRHDNPIVFANAAFLRLTGYERLDVTGRNCRFLQGPGTCPEAVARVRAAIRDEVDIHIDLLNYRKDGTTFHNALYLSPVHGDDGSLRFFFAAQHDVTDRYRMLEKCEQANRTLQGVLDLKTTLIHEIDHRVKNNLQMISAMIVLQSQSIPDPAVRRSLSDTLQRIEALSTVHRLLHQSETVSRFDVADFVRDLVTDLVGATGRRDIRVELDLASVVVAAEKSTALALLVNEIVTNVLKHAFVKGRAGSLAIRIGRAEDRVLLVVEDDGVGIATEAAGTSSFGQSLMRTLARQLGAELIVEGGARGGTRVSVRMPAAVALPTQA</sequence>
<keyword evidence="13" id="KW-1185">Reference proteome</keyword>
<keyword evidence="7" id="KW-0067">ATP-binding</keyword>
<dbReference type="Pfam" id="PF13426">
    <property type="entry name" value="PAS_9"/>
    <property type="match status" value="1"/>
</dbReference>
<proteinExistence type="predicted"/>
<dbReference type="Gene3D" id="3.30.565.10">
    <property type="entry name" value="Histidine kinase-like ATPase, C-terminal domain"/>
    <property type="match status" value="1"/>
</dbReference>
<comment type="caution">
    <text evidence="12">The sequence shown here is derived from an EMBL/GenBank/DDBJ whole genome shotgun (WGS) entry which is preliminary data.</text>
</comment>
<dbReference type="EMBL" id="VZZJ01000008">
    <property type="protein sequence ID" value="KAB1073387.1"/>
    <property type="molecule type" value="Genomic_DNA"/>
</dbReference>
<comment type="catalytic activity">
    <reaction evidence="1">
        <text>ATP + protein L-histidine = ADP + protein N-phospho-L-histidine.</text>
        <dbReference type="EC" id="2.7.13.3"/>
    </reaction>
</comment>
<evidence type="ECO:0000256" key="2">
    <source>
        <dbReference type="ARBA" id="ARBA00012438"/>
    </source>
</evidence>
<evidence type="ECO:0000256" key="7">
    <source>
        <dbReference type="ARBA" id="ARBA00022840"/>
    </source>
</evidence>
<evidence type="ECO:0000313" key="12">
    <source>
        <dbReference type="EMBL" id="KAB1073387.1"/>
    </source>
</evidence>
<evidence type="ECO:0000259" key="11">
    <source>
        <dbReference type="PROSITE" id="PS50113"/>
    </source>
</evidence>
<dbReference type="SMART" id="SM00387">
    <property type="entry name" value="HATPase_c"/>
    <property type="match status" value="1"/>
</dbReference>
<dbReference type="InterPro" id="IPR035965">
    <property type="entry name" value="PAS-like_dom_sf"/>
</dbReference>
<keyword evidence="6" id="KW-0418">Kinase</keyword>
<dbReference type="PROSITE" id="PS50112">
    <property type="entry name" value="PAS"/>
    <property type="match status" value="1"/>
</dbReference>
<dbReference type="InterPro" id="IPR003594">
    <property type="entry name" value="HATPase_dom"/>
</dbReference>
<dbReference type="PANTHER" id="PTHR41523">
    <property type="entry name" value="TWO-COMPONENT SYSTEM SENSOR PROTEIN"/>
    <property type="match status" value="1"/>
</dbReference>
<dbReference type="EC" id="2.7.13.3" evidence="2"/>
<dbReference type="Pfam" id="PF07568">
    <property type="entry name" value="HisKA_2"/>
    <property type="match status" value="1"/>
</dbReference>
<dbReference type="PROSITE" id="PS50109">
    <property type="entry name" value="HIS_KIN"/>
    <property type="match status" value="1"/>
</dbReference>
<reference evidence="12 13" key="1">
    <citation type="submission" date="2019-09" db="EMBL/GenBank/DDBJ databases">
        <title>YIM 132548 draft genome.</title>
        <authorList>
            <person name="Jiang L."/>
        </authorList>
    </citation>
    <scope>NUCLEOTIDE SEQUENCE [LARGE SCALE GENOMIC DNA]</scope>
    <source>
        <strain evidence="12 13">YIM 132548</strain>
    </source>
</reference>
<evidence type="ECO:0000256" key="4">
    <source>
        <dbReference type="ARBA" id="ARBA00022679"/>
    </source>
</evidence>
<dbReference type="Proteomes" id="UP000441523">
    <property type="component" value="Unassembled WGS sequence"/>
</dbReference>
<dbReference type="SMART" id="SM00086">
    <property type="entry name" value="PAC"/>
    <property type="match status" value="1"/>
</dbReference>
<dbReference type="AlphaFoldDB" id="A0A6N6MUQ0"/>
<dbReference type="InterPro" id="IPR036890">
    <property type="entry name" value="HATPase_C_sf"/>
</dbReference>
<dbReference type="SMART" id="SM00091">
    <property type="entry name" value="PAS"/>
    <property type="match status" value="1"/>
</dbReference>
<dbReference type="SUPFAM" id="SSF55874">
    <property type="entry name" value="ATPase domain of HSP90 chaperone/DNA topoisomerase II/histidine kinase"/>
    <property type="match status" value="1"/>
</dbReference>
<feature type="domain" description="PAC" evidence="11">
    <location>
        <begin position="93"/>
        <end position="147"/>
    </location>
</feature>
<dbReference type="InterPro" id="IPR001610">
    <property type="entry name" value="PAC"/>
</dbReference>
<name>A0A6N6MUQ0_9HYPH</name>
<dbReference type="InterPro" id="IPR005467">
    <property type="entry name" value="His_kinase_dom"/>
</dbReference>
<accession>A0A6N6MUQ0</accession>
<dbReference type="InterPro" id="IPR000700">
    <property type="entry name" value="PAS-assoc_C"/>
</dbReference>
<evidence type="ECO:0000256" key="8">
    <source>
        <dbReference type="ARBA" id="ARBA00023026"/>
    </source>
</evidence>
<dbReference type="PANTHER" id="PTHR41523:SF8">
    <property type="entry name" value="ETHYLENE RESPONSE SENSOR PROTEIN"/>
    <property type="match status" value="1"/>
</dbReference>
<gene>
    <name evidence="12" type="ORF">F6X51_11585</name>
</gene>
<evidence type="ECO:0000256" key="5">
    <source>
        <dbReference type="ARBA" id="ARBA00022741"/>
    </source>
</evidence>
<feature type="domain" description="Histidine kinase" evidence="9">
    <location>
        <begin position="165"/>
        <end position="356"/>
    </location>
</feature>
<feature type="domain" description="PAS" evidence="10">
    <location>
        <begin position="19"/>
        <end position="68"/>
    </location>
</feature>
<evidence type="ECO:0000313" key="13">
    <source>
        <dbReference type="Proteomes" id="UP000441523"/>
    </source>
</evidence>
<dbReference type="GO" id="GO:0005524">
    <property type="term" value="F:ATP binding"/>
    <property type="evidence" value="ECO:0007669"/>
    <property type="project" value="UniProtKB-KW"/>
</dbReference>
<dbReference type="Gene3D" id="3.30.450.20">
    <property type="entry name" value="PAS domain"/>
    <property type="match status" value="1"/>
</dbReference>
<keyword evidence="5" id="KW-0547">Nucleotide-binding</keyword>
<dbReference type="Pfam" id="PF02518">
    <property type="entry name" value="HATPase_c"/>
    <property type="match status" value="1"/>
</dbReference>
<dbReference type="GO" id="GO:0004673">
    <property type="term" value="F:protein histidine kinase activity"/>
    <property type="evidence" value="ECO:0007669"/>
    <property type="project" value="UniProtKB-EC"/>
</dbReference>
<dbReference type="InterPro" id="IPR000014">
    <property type="entry name" value="PAS"/>
</dbReference>
<organism evidence="12 13">
    <name type="scientific">Methylobacterium planeticum</name>
    <dbReference type="NCBI Taxonomy" id="2615211"/>
    <lineage>
        <taxon>Bacteria</taxon>
        <taxon>Pseudomonadati</taxon>
        <taxon>Pseudomonadota</taxon>
        <taxon>Alphaproteobacteria</taxon>
        <taxon>Hyphomicrobiales</taxon>
        <taxon>Methylobacteriaceae</taxon>
        <taxon>Methylobacterium</taxon>
    </lineage>
</organism>
<evidence type="ECO:0000256" key="6">
    <source>
        <dbReference type="ARBA" id="ARBA00022777"/>
    </source>
</evidence>
<keyword evidence="4" id="KW-0808">Transferase</keyword>
<evidence type="ECO:0000256" key="3">
    <source>
        <dbReference type="ARBA" id="ARBA00022553"/>
    </source>
</evidence>
<protein>
    <recommendedName>
        <fullName evidence="2">histidine kinase</fullName>
        <ecNumber evidence="2">2.7.13.3</ecNumber>
    </recommendedName>
</protein>
<dbReference type="NCBIfam" id="TIGR00229">
    <property type="entry name" value="sensory_box"/>
    <property type="match status" value="1"/>
</dbReference>
<dbReference type="InterPro" id="IPR011495">
    <property type="entry name" value="Sig_transdc_His_kin_sub2_dim/P"/>
</dbReference>
<keyword evidence="8" id="KW-0843">Virulence</keyword>
<dbReference type="RefSeq" id="WP_150963747.1">
    <property type="nucleotide sequence ID" value="NZ_VZZJ01000008.1"/>
</dbReference>
<evidence type="ECO:0000259" key="10">
    <source>
        <dbReference type="PROSITE" id="PS50112"/>
    </source>
</evidence>
<evidence type="ECO:0000259" key="9">
    <source>
        <dbReference type="PROSITE" id="PS50109"/>
    </source>
</evidence>
<dbReference type="CDD" id="cd00130">
    <property type="entry name" value="PAS"/>
    <property type="match status" value="1"/>
</dbReference>